<protein>
    <submittedName>
        <fullName evidence="1">TIGR03085 family metal-binding protein</fullName>
    </submittedName>
</protein>
<dbReference type="EMBL" id="BAAANO010000004">
    <property type="protein sequence ID" value="GAA1999170.1"/>
    <property type="molecule type" value="Genomic_DNA"/>
</dbReference>
<dbReference type="NCBIfam" id="TIGR03085">
    <property type="entry name" value="TIGR03085 family metal-binding protein"/>
    <property type="match status" value="1"/>
</dbReference>
<dbReference type="InterPro" id="IPR017517">
    <property type="entry name" value="Maleyloyr_isom"/>
</dbReference>
<sequence length="208" mass="22813">MTDFARSERLALTALLREVGPSAPTLCEGWTTEDLAIHLVVRDRFPTALPGNTAPGAVGRFPRLLARTESAEARLRSLAWEELVGLVGEGEPWWSPAGLPPVRELVNGTELLVHHEDVRRAQDEWAPRVLSDAHQRSAWNTVRMFARMSALRSGTRYALTALTPSGGVLETVECGRGTAGGSVELRGEPLELLLWFFGRKDHALLDGD</sequence>
<proteinExistence type="predicted"/>
<keyword evidence="2" id="KW-1185">Reference proteome</keyword>
<gene>
    <name evidence="1" type="ORF">GCM10009755_03280</name>
</gene>
<dbReference type="InterPro" id="IPR017519">
    <property type="entry name" value="CHP03085"/>
</dbReference>
<dbReference type="InterPro" id="IPR034660">
    <property type="entry name" value="DinB/YfiT-like"/>
</dbReference>
<dbReference type="RefSeq" id="WP_344306380.1">
    <property type="nucleotide sequence ID" value="NZ_BAAANO010000004.1"/>
</dbReference>
<evidence type="ECO:0000313" key="1">
    <source>
        <dbReference type="EMBL" id="GAA1999170.1"/>
    </source>
</evidence>
<dbReference type="SUPFAM" id="SSF109854">
    <property type="entry name" value="DinB/YfiT-like putative metalloenzymes"/>
    <property type="match status" value="1"/>
</dbReference>
<comment type="caution">
    <text evidence="1">The sequence shown here is derived from an EMBL/GenBank/DDBJ whole genome shotgun (WGS) entry which is preliminary data.</text>
</comment>
<dbReference type="NCBIfam" id="TIGR03083">
    <property type="entry name" value="maleylpyruvate isomerase family mycothiol-dependent enzyme"/>
    <property type="match status" value="1"/>
</dbReference>
<name>A0ABP5ELB2_9MICO</name>
<organism evidence="1 2">
    <name type="scientific">Brevibacterium samyangense</name>
    <dbReference type="NCBI Taxonomy" id="366888"/>
    <lineage>
        <taxon>Bacteria</taxon>
        <taxon>Bacillati</taxon>
        <taxon>Actinomycetota</taxon>
        <taxon>Actinomycetes</taxon>
        <taxon>Micrococcales</taxon>
        <taxon>Brevibacteriaceae</taxon>
        <taxon>Brevibacterium</taxon>
    </lineage>
</organism>
<evidence type="ECO:0000313" key="2">
    <source>
        <dbReference type="Proteomes" id="UP001500755"/>
    </source>
</evidence>
<reference evidence="2" key="1">
    <citation type="journal article" date="2019" name="Int. J. Syst. Evol. Microbiol.">
        <title>The Global Catalogue of Microorganisms (GCM) 10K type strain sequencing project: providing services to taxonomists for standard genome sequencing and annotation.</title>
        <authorList>
            <consortium name="The Broad Institute Genomics Platform"/>
            <consortium name="The Broad Institute Genome Sequencing Center for Infectious Disease"/>
            <person name="Wu L."/>
            <person name="Ma J."/>
        </authorList>
    </citation>
    <scope>NUCLEOTIDE SEQUENCE [LARGE SCALE GENOMIC DNA]</scope>
    <source>
        <strain evidence="2">JCM 14546</strain>
    </source>
</reference>
<dbReference type="Proteomes" id="UP001500755">
    <property type="component" value="Unassembled WGS sequence"/>
</dbReference>
<accession>A0ABP5ELB2</accession>